<keyword evidence="4" id="KW-1185">Reference proteome</keyword>
<dbReference type="Pfam" id="PF24758">
    <property type="entry name" value="LRR_At5g56370"/>
    <property type="match status" value="2"/>
</dbReference>
<evidence type="ECO:0000313" key="4">
    <source>
        <dbReference type="Proteomes" id="UP000324897"/>
    </source>
</evidence>
<dbReference type="PANTHER" id="PTHR32141">
    <property type="match status" value="1"/>
</dbReference>
<dbReference type="Pfam" id="PF08387">
    <property type="entry name" value="FBD"/>
    <property type="match status" value="1"/>
</dbReference>
<evidence type="ECO:0000313" key="3">
    <source>
        <dbReference type="EMBL" id="TVU27745.1"/>
    </source>
</evidence>
<feature type="domain" description="F-box/LRR-repeat protein 15/At3g58940/PEG3-like LRR" evidence="2">
    <location>
        <begin position="188"/>
        <end position="232"/>
    </location>
</feature>
<evidence type="ECO:0000259" key="1">
    <source>
        <dbReference type="Pfam" id="PF08387"/>
    </source>
</evidence>
<dbReference type="Proteomes" id="UP000324897">
    <property type="component" value="Chromosome 1"/>
</dbReference>
<feature type="non-terminal residue" evidence="3">
    <location>
        <position position="1"/>
    </location>
</feature>
<proteinExistence type="predicted"/>
<protein>
    <submittedName>
        <fullName evidence="3">Uncharacterized protein</fullName>
    </submittedName>
</protein>
<gene>
    <name evidence="3" type="ORF">EJB05_19245</name>
</gene>
<dbReference type="EMBL" id="RWGY01000011">
    <property type="protein sequence ID" value="TVU27745.1"/>
    <property type="molecule type" value="Genomic_DNA"/>
</dbReference>
<dbReference type="InterPro" id="IPR006566">
    <property type="entry name" value="FBD"/>
</dbReference>
<accession>A0A5J9UVZ1</accession>
<dbReference type="InterPro" id="IPR055411">
    <property type="entry name" value="LRR_FXL15/At3g58940/PEG3-like"/>
</dbReference>
<dbReference type="PANTHER" id="PTHR32141:SF158">
    <property type="entry name" value="EXPRESSED PROTEIN"/>
    <property type="match status" value="1"/>
</dbReference>
<feature type="domain" description="F-box/LRR-repeat protein 15/At3g58940/PEG3-like LRR" evidence="2">
    <location>
        <begin position="3"/>
        <end position="170"/>
    </location>
</feature>
<dbReference type="InterPro" id="IPR032675">
    <property type="entry name" value="LRR_dom_sf"/>
</dbReference>
<dbReference type="SUPFAM" id="SSF52047">
    <property type="entry name" value="RNI-like"/>
    <property type="match status" value="1"/>
</dbReference>
<dbReference type="AlphaFoldDB" id="A0A5J9UVZ1"/>
<sequence length="403" mass="45216">WRRRTTPPPVFRFASSLRALRIGNCTFPSSTAAADAPPLRFPHLELISFCSINISEAALHGLIASCPNLVTLVLDECMGFAEVMINSSTLRTFAFSAAHSLNPMNIAQVRMHRVVIENAPRLENLAQFRHPGIPESFELLVASAPKLKFLGCISKNISRLELGTTVFKVTNCRAQHLPNGGVQSEQIRTKMQAVTLGATLRTVKSLALEDVDRTNVVCSLLRCFPCLEKLYISSTQGFSNSGSYDEQIPVECLELCLRTIVLSGYDGKKPADVRFARLFVRHARVLEFMRIRCRSESFETFSEEWITDQKGNCVSKRELHRMLSFVSCTTMVITILTYQSISMIVCPRGMTHLIHGLSNSTKLQFTDRRKGLHIYGSLSNGCFSSEDYLRCNLKFNIFCNINK</sequence>
<evidence type="ECO:0000259" key="2">
    <source>
        <dbReference type="Pfam" id="PF24758"/>
    </source>
</evidence>
<reference evidence="3 4" key="1">
    <citation type="journal article" date="2019" name="Sci. Rep.">
        <title>A high-quality genome of Eragrostis curvula grass provides insights into Poaceae evolution and supports new strategies to enhance forage quality.</title>
        <authorList>
            <person name="Carballo J."/>
            <person name="Santos B.A.C.M."/>
            <person name="Zappacosta D."/>
            <person name="Garbus I."/>
            <person name="Selva J.P."/>
            <person name="Gallo C.A."/>
            <person name="Diaz A."/>
            <person name="Albertini E."/>
            <person name="Caccamo M."/>
            <person name="Echenique V."/>
        </authorList>
    </citation>
    <scope>NUCLEOTIDE SEQUENCE [LARGE SCALE GENOMIC DNA]</scope>
    <source>
        <strain evidence="4">cv. Victoria</strain>
        <tissue evidence="3">Leaf</tissue>
    </source>
</reference>
<organism evidence="3 4">
    <name type="scientific">Eragrostis curvula</name>
    <name type="common">weeping love grass</name>
    <dbReference type="NCBI Taxonomy" id="38414"/>
    <lineage>
        <taxon>Eukaryota</taxon>
        <taxon>Viridiplantae</taxon>
        <taxon>Streptophyta</taxon>
        <taxon>Embryophyta</taxon>
        <taxon>Tracheophyta</taxon>
        <taxon>Spermatophyta</taxon>
        <taxon>Magnoliopsida</taxon>
        <taxon>Liliopsida</taxon>
        <taxon>Poales</taxon>
        <taxon>Poaceae</taxon>
        <taxon>PACMAD clade</taxon>
        <taxon>Chloridoideae</taxon>
        <taxon>Eragrostideae</taxon>
        <taxon>Eragrostidinae</taxon>
        <taxon>Eragrostis</taxon>
    </lineage>
</organism>
<dbReference type="Gene3D" id="3.80.10.10">
    <property type="entry name" value="Ribonuclease Inhibitor"/>
    <property type="match status" value="1"/>
</dbReference>
<name>A0A5J9UVZ1_9POAL</name>
<comment type="caution">
    <text evidence="3">The sequence shown here is derived from an EMBL/GenBank/DDBJ whole genome shotgun (WGS) entry which is preliminary data.</text>
</comment>
<feature type="domain" description="FBD" evidence="1">
    <location>
        <begin position="249"/>
        <end position="291"/>
    </location>
</feature>
<dbReference type="InterPro" id="IPR055302">
    <property type="entry name" value="F-box_dom-containing"/>
</dbReference>
<dbReference type="Gramene" id="TVU27745">
    <property type="protein sequence ID" value="TVU27745"/>
    <property type="gene ID" value="EJB05_19245"/>
</dbReference>
<dbReference type="OrthoDB" id="612216at2759"/>